<protein>
    <submittedName>
        <fullName evidence="1">Uncharacterized protein</fullName>
    </submittedName>
</protein>
<sequence length="56" mass="6455">MERLKEDLATLSDLDEKVCWNHLLDDSSRTYIYVSAPLMFLFQTPTVTLCCKIDAT</sequence>
<name>A0A0E9SB46_ANGAN</name>
<organism evidence="1">
    <name type="scientific">Anguilla anguilla</name>
    <name type="common">European freshwater eel</name>
    <name type="synonym">Muraena anguilla</name>
    <dbReference type="NCBI Taxonomy" id="7936"/>
    <lineage>
        <taxon>Eukaryota</taxon>
        <taxon>Metazoa</taxon>
        <taxon>Chordata</taxon>
        <taxon>Craniata</taxon>
        <taxon>Vertebrata</taxon>
        <taxon>Euteleostomi</taxon>
        <taxon>Actinopterygii</taxon>
        <taxon>Neopterygii</taxon>
        <taxon>Teleostei</taxon>
        <taxon>Anguilliformes</taxon>
        <taxon>Anguillidae</taxon>
        <taxon>Anguilla</taxon>
    </lineage>
</organism>
<dbReference type="EMBL" id="GBXM01070081">
    <property type="protein sequence ID" value="JAH38496.1"/>
    <property type="molecule type" value="Transcribed_RNA"/>
</dbReference>
<evidence type="ECO:0000313" key="1">
    <source>
        <dbReference type="EMBL" id="JAH38496.1"/>
    </source>
</evidence>
<reference evidence="1" key="1">
    <citation type="submission" date="2014-11" db="EMBL/GenBank/DDBJ databases">
        <authorList>
            <person name="Amaro Gonzalez C."/>
        </authorList>
    </citation>
    <scope>NUCLEOTIDE SEQUENCE</scope>
</reference>
<proteinExistence type="predicted"/>
<accession>A0A0E9SB46</accession>
<dbReference type="AlphaFoldDB" id="A0A0E9SB46"/>
<reference evidence="1" key="2">
    <citation type="journal article" date="2015" name="Fish Shellfish Immunol.">
        <title>Early steps in the European eel (Anguilla anguilla)-Vibrio vulnificus interaction in the gills: Role of the RtxA13 toxin.</title>
        <authorList>
            <person name="Callol A."/>
            <person name="Pajuelo D."/>
            <person name="Ebbesson L."/>
            <person name="Teles M."/>
            <person name="MacKenzie S."/>
            <person name="Amaro C."/>
        </authorList>
    </citation>
    <scope>NUCLEOTIDE SEQUENCE</scope>
</reference>